<dbReference type="FunFam" id="1.20.1050.10:FF:000004">
    <property type="entry name" value="Glutathione S-transferase F2"/>
    <property type="match status" value="1"/>
</dbReference>
<dbReference type="PANTHER" id="PTHR43900:SF47">
    <property type="entry name" value="GLUTATHIONE S-TRANSFERASE F6-RELATED"/>
    <property type="match status" value="1"/>
</dbReference>
<accession>A0A9Q0KX23</accession>
<dbReference type="InterPro" id="IPR036282">
    <property type="entry name" value="Glutathione-S-Trfase_C_sf"/>
</dbReference>
<dbReference type="EMBL" id="JAMYWD010000002">
    <property type="protein sequence ID" value="KAJ4978305.1"/>
    <property type="molecule type" value="Genomic_DNA"/>
</dbReference>
<dbReference type="GO" id="GO:0004364">
    <property type="term" value="F:glutathione transferase activity"/>
    <property type="evidence" value="ECO:0007669"/>
    <property type="project" value="UniProtKB-EC"/>
</dbReference>
<dbReference type="Pfam" id="PF00043">
    <property type="entry name" value="GST_C"/>
    <property type="match status" value="1"/>
</dbReference>
<dbReference type="InterPro" id="IPR034347">
    <property type="entry name" value="GST_Phi_C"/>
</dbReference>
<dbReference type="InterPro" id="IPR036249">
    <property type="entry name" value="Thioredoxin-like_sf"/>
</dbReference>
<evidence type="ECO:0000256" key="1">
    <source>
        <dbReference type="ARBA" id="ARBA00010128"/>
    </source>
</evidence>
<evidence type="ECO:0000259" key="6">
    <source>
        <dbReference type="PROSITE" id="PS50405"/>
    </source>
</evidence>
<dbReference type="Gene3D" id="3.40.30.10">
    <property type="entry name" value="Glutaredoxin"/>
    <property type="match status" value="1"/>
</dbReference>
<dbReference type="InterPro" id="IPR004046">
    <property type="entry name" value="GST_C"/>
</dbReference>
<dbReference type="SUPFAM" id="SSF52833">
    <property type="entry name" value="Thioredoxin-like"/>
    <property type="match status" value="1"/>
</dbReference>
<dbReference type="Gene3D" id="1.20.1050.10">
    <property type="match status" value="1"/>
</dbReference>
<keyword evidence="8" id="KW-1185">Reference proteome</keyword>
<gene>
    <name evidence="7" type="ORF">NE237_009085</name>
</gene>
<name>A0A9Q0KX23_9MAGN</name>
<reference evidence="7" key="1">
    <citation type="journal article" date="2023" name="Plant J.">
        <title>The genome of the king protea, Protea cynaroides.</title>
        <authorList>
            <person name="Chang J."/>
            <person name="Duong T.A."/>
            <person name="Schoeman C."/>
            <person name="Ma X."/>
            <person name="Roodt D."/>
            <person name="Barker N."/>
            <person name="Li Z."/>
            <person name="Van de Peer Y."/>
            <person name="Mizrachi E."/>
        </authorList>
    </citation>
    <scope>NUCLEOTIDE SEQUENCE</scope>
    <source>
        <tissue evidence="7">Young leaves</tissue>
    </source>
</reference>
<comment type="caution">
    <text evidence="7">The sequence shown here is derived from an EMBL/GenBank/DDBJ whole genome shotgun (WGS) entry which is preliminary data.</text>
</comment>
<dbReference type="PROSITE" id="PS50404">
    <property type="entry name" value="GST_NTER"/>
    <property type="match status" value="1"/>
</dbReference>
<dbReference type="GO" id="GO:0006749">
    <property type="term" value="P:glutathione metabolic process"/>
    <property type="evidence" value="ECO:0007669"/>
    <property type="project" value="TreeGrafter"/>
</dbReference>
<dbReference type="SFLD" id="SFLDG01154">
    <property type="entry name" value="Main.5:_Phi-like"/>
    <property type="match status" value="1"/>
</dbReference>
<feature type="domain" description="GST N-terminal" evidence="5">
    <location>
        <begin position="89"/>
        <end position="169"/>
    </location>
</feature>
<proteinExistence type="inferred from homology"/>
<dbReference type="InterPro" id="IPR004045">
    <property type="entry name" value="Glutathione_S-Trfase_N"/>
</dbReference>
<comment type="similarity">
    <text evidence="1">Belongs to the GST superfamily. Phi family.</text>
</comment>
<dbReference type="SUPFAM" id="SSF47616">
    <property type="entry name" value="GST C-terminal domain-like"/>
    <property type="match status" value="1"/>
</dbReference>
<dbReference type="PANTHER" id="PTHR43900">
    <property type="entry name" value="GLUTATHIONE S-TRANSFERASE RHO"/>
    <property type="match status" value="1"/>
</dbReference>
<feature type="domain" description="GST C-terminal" evidence="6">
    <location>
        <begin position="176"/>
        <end position="306"/>
    </location>
</feature>
<dbReference type="SFLD" id="SFLDG00358">
    <property type="entry name" value="Main_(cytGST)"/>
    <property type="match status" value="1"/>
</dbReference>
<evidence type="ECO:0000256" key="4">
    <source>
        <dbReference type="ARBA" id="ARBA00047960"/>
    </source>
</evidence>
<dbReference type="GO" id="GO:0043295">
    <property type="term" value="F:glutathione binding"/>
    <property type="evidence" value="ECO:0007669"/>
    <property type="project" value="TreeGrafter"/>
</dbReference>
<evidence type="ECO:0000313" key="7">
    <source>
        <dbReference type="EMBL" id="KAJ4978305.1"/>
    </source>
</evidence>
<dbReference type="AlphaFoldDB" id="A0A9Q0KX23"/>
<keyword evidence="3" id="KW-0808">Transferase</keyword>
<dbReference type="EC" id="2.5.1.18" evidence="2"/>
<evidence type="ECO:0000256" key="3">
    <source>
        <dbReference type="ARBA" id="ARBA00022679"/>
    </source>
</evidence>
<sequence length="307" mass="35381">MRVLVPFSIRLEPVSKKNPHEFVEDITEFSVVEMVEKIITPTSETEIIRDQDMILQEEGNRIGEEEDHSGRDDFASRRFTEIHIQQTAMAPKLYENVYSTATLRVIATLHEKCIEFEFVPMSFGPELKKEPYLSLNPFGQVPADVDGDLKLFESRVLTKHIAFEHHGKGTELLYHDLKKMAPVSVWMEVEAHQYDLVASKLVFEQGVKPFIMKMKPDSMVVEENQKKLGQILDMYEARLSKLKYLGGDEFTLADLHHMPTLQYLQGTSTKEVFEARPHVSAWVKDILARPAWIKALELQKQAETEYS</sequence>
<dbReference type="Proteomes" id="UP001141806">
    <property type="component" value="Unassembled WGS sequence"/>
</dbReference>
<evidence type="ECO:0000259" key="5">
    <source>
        <dbReference type="PROSITE" id="PS50404"/>
    </source>
</evidence>
<dbReference type="InterPro" id="IPR010987">
    <property type="entry name" value="Glutathione-S-Trfase_C-like"/>
</dbReference>
<dbReference type="CDD" id="cd03187">
    <property type="entry name" value="GST_C_Phi"/>
    <property type="match status" value="1"/>
</dbReference>
<dbReference type="GO" id="GO:0005737">
    <property type="term" value="C:cytoplasm"/>
    <property type="evidence" value="ECO:0007669"/>
    <property type="project" value="TreeGrafter"/>
</dbReference>
<comment type="catalytic activity">
    <reaction evidence="4">
        <text>RX + glutathione = an S-substituted glutathione + a halide anion + H(+)</text>
        <dbReference type="Rhea" id="RHEA:16437"/>
        <dbReference type="ChEBI" id="CHEBI:15378"/>
        <dbReference type="ChEBI" id="CHEBI:16042"/>
        <dbReference type="ChEBI" id="CHEBI:17792"/>
        <dbReference type="ChEBI" id="CHEBI:57925"/>
        <dbReference type="ChEBI" id="CHEBI:90779"/>
        <dbReference type="EC" id="2.5.1.18"/>
    </reaction>
</comment>
<dbReference type="GO" id="GO:0009636">
    <property type="term" value="P:response to toxic substance"/>
    <property type="evidence" value="ECO:0007669"/>
    <property type="project" value="UniProtKB-ARBA"/>
</dbReference>
<dbReference type="InterPro" id="IPR040079">
    <property type="entry name" value="Glutathione_S-Trfase"/>
</dbReference>
<protein>
    <recommendedName>
        <fullName evidence="2">glutathione transferase</fullName>
        <ecNumber evidence="2">2.5.1.18</ecNumber>
    </recommendedName>
</protein>
<dbReference type="OrthoDB" id="422574at2759"/>
<dbReference type="Pfam" id="PF02798">
    <property type="entry name" value="GST_N"/>
    <property type="match status" value="1"/>
</dbReference>
<dbReference type="PROSITE" id="PS50405">
    <property type="entry name" value="GST_CTER"/>
    <property type="match status" value="1"/>
</dbReference>
<organism evidence="7 8">
    <name type="scientific">Protea cynaroides</name>
    <dbReference type="NCBI Taxonomy" id="273540"/>
    <lineage>
        <taxon>Eukaryota</taxon>
        <taxon>Viridiplantae</taxon>
        <taxon>Streptophyta</taxon>
        <taxon>Embryophyta</taxon>
        <taxon>Tracheophyta</taxon>
        <taxon>Spermatophyta</taxon>
        <taxon>Magnoliopsida</taxon>
        <taxon>Proteales</taxon>
        <taxon>Proteaceae</taxon>
        <taxon>Protea</taxon>
    </lineage>
</organism>
<evidence type="ECO:0000256" key="2">
    <source>
        <dbReference type="ARBA" id="ARBA00012452"/>
    </source>
</evidence>
<dbReference type="SFLD" id="SFLDS00019">
    <property type="entry name" value="Glutathione_Transferase_(cytos"/>
    <property type="match status" value="1"/>
</dbReference>
<evidence type="ECO:0000313" key="8">
    <source>
        <dbReference type="Proteomes" id="UP001141806"/>
    </source>
</evidence>